<reference evidence="2" key="1">
    <citation type="submission" date="2016-10" db="EMBL/GenBank/DDBJ databases">
        <authorList>
            <person name="Varghese N."/>
            <person name="Submissions S."/>
        </authorList>
    </citation>
    <scope>NUCLEOTIDE SEQUENCE [LARGE SCALE GENOMIC DNA]</scope>
    <source>
        <strain evidence="2">DSM 44232</strain>
    </source>
</reference>
<dbReference type="Proteomes" id="UP000198583">
    <property type="component" value="Unassembled WGS sequence"/>
</dbReference>
<accession>A0A1I6F508</accession>
<dbReference type="STRING" id="84724.SAMN04488564_108208"/>
<dbReference type="OrthoDB" id="3295168at2"/>
<gene>
    <name evidence="1" type="ORF">SAMN04488564_108208</name>
</gene>
<keyword evidence="2" id="KW-1185">Reference proteome</keyword>
<protein>
    <submittedName>
        <fullName evidence="1">Uncharacterized protein</fullName>
    </submittedName>
</protein>
<sequence length="220" mass="24407">MIPGYEADPLTEADEYLERPLFWLCHLSSLLQDEEAQELAFGADWEAAGELGDELRSTSRWPVFTVPVGNECVIHVVYRNFEGDMGIDYLLHDPAAHEALRLVSDEGSFMGPGLSWRELDTAAADARTLLLLLPMLGDADLPPDATTRVAEALAELTWIEEPATVAELMLAGQGQWGPANWRERDGVWICDGAYSYRCPHNEFSFDPERLAKVSAALDGR</sequence>
<name>A0A1I6F508_9PSEU</name>
<dbReference type="AlphaFoldDB" id="A0A1I6F508"/>
<dbReference type="EMBL" id="FOYL01000008">
    <property type="protein sequence ID" value="SFR25065.1"/>
    <property type="molecule type" value="Genomic_DNA"/>
</dbReference>
<organism evidence="1 2">
    <name type="scientific">Lentzea waywayandensis</name>
    <dbReference type="NCBI Taxonomy" id="84724"/>
    <lineage>
        <taxon>Bacteria</taxon>
        <taxon>Bacillati</taxon>
        <taxon>Actinomycetota</taxon>
        <taxon>Actinomycetes</taxon>
        <taxon>Pseudonocardiales</taxon>
        <taxon>Pseudonocardiaceae</taxon>
        <taxon>Lentzea</taxon>
    </lineage>
</organism>
<dbReference type="RefSeq" id="WP_093601077.1">
    <property type="nucleotide sequence ID" value="NZ_FOYL01000008.1"/>
</dbReference>
<evidence type="ECO:0000313" key="2">
    <source>
        <dbReference type="Proteomes" id="UP000198583"/>
    </source>
</evidence>
<evidence type="ECO:0000313" key="1">
    <source>
        <dbReference type="EMBL" id="SFR25065.1"/>
    </source>
</evidence>
<proteinExistence type="predicted"/>